<comment type="caution">
    <text evidence="2">The sequence shown here is derived from an EMBL/GenBank/DDBJ whole genome shotgun (WGS) entry which is preliminary data.</text>
</comment>
<protein>
    <submittedName>
        <fullName evidence="2">Uncharacterized protein</fullName>
    </submittedName>
</protein>
<accession>A0A9W8K1Q4</accession>
<dbReference type="EMBL" id="JANKHO010000580">
    <property type="protein sequence ID" value="KAJ3508238.1"/>
    <property type="molecule type" value="Genomic_DNA"/>
</dbReference>
<keyword evidence="3" id="KW-1185">Reference proteome</keyword>
<evidence type="ECO:0000256" key="1">
    <source>
        <dbReference type="SAM" id="SignalP"/>
    </source>
</evidence>
<feature type="chain" id="PRO_5040959583" evidence="1">
    <location>
        <begin position="22"/>
        <end position="126"/>
    </location>
</feature>
<evidence type="ECO:0000313" key="3">
    <source>
        <dbReference type="Proteomes" id="UP001148786"/>
    </source>
</evidence>
<sequence>MAGIQLSIGLLMFPYYQLLDAAGPIDYLNMHTQEMLRPVPVVPLPDWPWDPRWKGLAWDTAGLDLAVEFAKAMSNLVLVAYTREVIEYKVPAQLDPFAYILDGFKLGYNSGESPIFHERFTLFAGI</sequence>
<dbReference type="AlphaFoldDB" id="A0A9W8K1Q4"/>
<feature type="signal peptide" evidence="1">
    <location>
        <begin position="1"/>
        <end position="21"/>
    </location>
</feature>
<proteinExistence type="predicted"/>
<name>A0A9W8K1Q4_9AGAR</name>
<evidence type="ECO:0000313" key="2">
    <source>
        <dbReference type="EMBL" id="KAJ3508238.1"/>
    </source>
</evidence>
<dbReference type="Proteomes" id="UP001148786">
    <property type="component" value="Unassembled WGS sequence"/>
</dbReference>
<keyword evidence="1" id="KW-0732">Signal</keyword>
<organism evidence="2 3">
    <name type="scientific">Agrocybe chaxingu</name>
    <dbReference type="NCBI Taxonomy" id="84603"/>
    <lineage>
        <taxon>Eukaryota</taxon>
        <taxon>Fungi</taxon>
        <taxon>Dikarya</taxon>
        <taxon>Basidiomycota</taxon>
        <taxon>Agaricomycotina</taxon>
        <taxon>Agaricomycetes</taxon>
        <taxon>Agaricomycetidae</taxon>
        <taxon>Agaricales</taxon>
        <taxon>Agaricineae</taxon>
        <taxon>Strophariaceae</taxon>
        <taxon>Agrocybe</taxon>
    </lineage>
</organism>
<reference evidence="2" key="1">
    <citation type="submission" date="2022-07" db="EMBL/GenBank/DDBJ databases">
        <title>Genome Sequence of Agrocybe chaxingu.</title>
        <authorList>
            <person name="Buettner E."/>
        </authorList>
    </citation>
    <scope>NUCLEOTIDE SEQUENCE</scope>
    <source>
        <strain evidence="2">MP-N11</strain>
    </source>
</reference>
<gene>
    <name evidence="2" type="ORF">NLJ89_g5865</name>
</gene>